<dbReference type="EMBL" id="MN204504">
    <property type="protein sequence ID" value="QEQ94660.1"/>
    <property type="molecule type" value="Genomic_DNA"/>
</dbReference>
<sequence length="142" mass="15020">MSNNKNTKVTAESVAAQAAEENLVVPSVPAQSEKATETKVVTGEVVEEAIETPELEVIEGGKKSFKERLVGVTEKLKENKKVVAGVAVSVALAAVAFAKFAAKQAVEETEEDVESQFVYDDELNPAVDPVTGEVVKDDESAA</sequence>
<accession>A0A5J6DA07</accession>
<reference evidence="1 2" key="1">
    <citation type="submission" date="2019-07" db="EMBL/GenBank/DDBJ databases">
        <authorList>
            <person name="Trigg B.T."/>
            <person name="Shi C.Y."/>
            <person name="Smith B.R."/>
            <person name="Hughes L.E."/>
            <person name="Garlena R.A."/>
            <person name="Russell D.A."/>
            <person name="Pope W.H."/>
            <person name="Jacobs-Sera D."/>
            <person name="Hatfull G.F."/>
        </authorList>
    </citation>
    <scope>NUCLEOTIDE SEQUENCE [LARGE SCALE GENOMIC DNA]</scope>
</reference>
<organism evidence="1 2">
    <name type="scientific">Streptomyces phage Soshi</name>
    <dbReference type="NCBI Taxonomy" id="2601694"/>
    <lineage>
        <taxon>Viruses</taxon>
        <taxon>Duplodnaviria</taxon>
        <taxon>Heunggongvirae</taxon>
        <taxon>Uroviricota</taxon>
        <taxon>Caudoviricetes</taxon>
        <taxon>Rimavirus</taxon>
        <taxon>Rimavirus drgrey</taxon>
    </lineage>
</organism>
<proteinExistence type="predicted"/>
<evidence type="ECO:0000313" key="1">
    <source>
        <dbReference type="EMBL" id="QEQ94660.1"/>
    </source>
</evidence>
<evidence type="ECO:0000313" key="2">
    <source>
        <dbReference type="Proteomes" id="UP000327109"/>
    </source>
</evidence>
<name>A0A5J6DA07_9CAUD</name>
<gene>
    <name evidence="1" type="primary">47</name>
    <name evidence="1" type="ORF">SEA_SOSHI_47</name>
</gene>
<dbReference type="Proteomes" id="UP000327109">
    <property type="component" value="Segment"/>
</dbReference>
<protein>
    <submittedName>
        <fullName evidence="1">Uncharacterized protein</fullName>
    </submittedName>
</protein>